<dbReference type="InterPro" id="IPR011991">
    <property type="entry name" value="ArsR-like_HTH"/>
</dbReference>
<sequence length="89" mass="10164">MLKPRQIERIVKGFANHRRVQIVTLLDETPELSVAEIATKLKINFKTASEHIRRLAIAGLVLKRNRGVNVLHKLSAQGESILKFLRKLE</sequence>
<evidence type="ECO:0000256" key="2">
    <source>
        <dbReference type="ARBA" id="ARBA00023125"/>
    </source>
</evidence>
<evidence type="ECO:0000256" key="3">
    <source>
        <dbReference type="ARBA" id="ARBA00023163"/>
    </source>
</evidence>
<dbReference type="InterPro" id="IPR001845">
    <property type="entry name" value="HTH_ArsR_DNA-bd_dom"/>
</dbReference>
<keyword evidence="3" id="KW-0804">Transcription</keyword>
<dbReference type="SMART" id="SM00418">
    <property type="entry name" value="HTH_ARSR"/>
    <property type="match status" value="1"/>
</dbReference>
<evidence type="ECO:0000313" key="6">
    <source>
        <dbReference type="Proteomes" id="UP000177124"/>
    </source>
</evidence>
<reference evidence="5 6" key="1">
    <citation type="journal article" date="2016" name="Nat. Commun.">
        <title>Thousands of microbial genomes shed light on interconnected biogeochemical processes in an aquifer system.</title>
        <authorList>
            <person name="Anantharaman K."/>
            <person name="Brown C.T."/>
            <person name="Hug L.A."/>
            <person name="Sharon I."/>
            <person name="Castelle C.J."/>
            <person name="Probst A.J."/>
            <person name="Thomas B.C."/>
            <person name="Singh A."/>
            <person name="Wilkins M.J."/>
            <person name="Karaoz U."/>
            <person name="Brodie E.L."/>
            <person name="Williams K.H."/>
            <person name="Hubbard S.S."/>
            <person name="Banfield J.F."/>
        </authorList>
    </citation>
    <scope>NUCLEOTIDE SEQUENCE [LARGE SCALE GENOMIC DNA]</scope>
</reference>
<proteinExistence type="predicted"/>
<dbReference type="AlphaFoldDB" id="A0A1F5GIG3"/>
<evidence type="ECO:0000256" key="1">
    <source>
        <dbReference type="ARBA" id="ARBA00023015"/>
    </source>
</evidence>
<dbReference type="InterPro" id="IPR036390">
    <property type="entry name" value="WH_DNA-bd_sf"/>
</dbReference>
<evidence type="ECO:0000313" key="5">
    <source>
        <dbReference type="EMBL" id="OGD91666.1"/>
    </source>
</evidence>
<dbReference type="GO" id="GO:0003700">
    <property type="term" value="F:DNA-binding transcription factor activity"/>
    <property type="evidence" value="ECO:0007669"/>
    <property type="project" value="InterPro"/>
</dbReference>
<dbReference type="CDD" id="cd00090">
    <property type="entry name" value="HTH_ARSR"/>
    <property type="match status" value="1"/>
</dbReference>
<dbReference type="PANTHER" id="PTHR43132:SF2">
    <property type="entry name" value="ARSENICAL RESISTANCE OPERON REPRESSOR ARSR-RELATED"/>
    <property type="match status" value="1"/>
</dbReference>
<dbReference type="PANTHER" id="PTHR43132">
    <property type="entry name" value="ARSENICAL RESISTANCE OPERON REPRESSOR ARSR-RELATED"/>
    <property type="match status" value="1"/>
</dbReference>
<accession>A0A1F5GIG3</accession>
<protein>
    <recommendedName>
        <fullName evidence="4">HTH arsR-type domain-containing protein</fullName>
    </recommendedName>
</protein>
<keyword evidence="2" id="KW-0238">DNA-binding</keyword>
<gene>
    <name evidence="5" type="ORF">A3D07_03620</name>
</gene>
<dbReference type="Pfam" id="PF01022">
    <property type="entry name" value="HTH_5"/>
    <property type="match status" value="1"/>
</dbReference>
<dbReference type="STRING" id="1797716.A3D07_03620"/>
<name>A0A1F5GIG3_9BACT</name>
<comment type="caution">
    <text evidence="5">The sequence shown here is derived from an EMBL/GenBank/DDBJ whole genome shotgun (WGS) entry which is preliminary data.</text>
</comment>
<dbReference type="EMBL" id="MFBF01000013">
    <property type="protein sequence ID" value="OGD91666.1"/>
    <property type="molecule type" value="Genomic_DNA"/>
</dbReference>
<dbReference type="InterPro" id="IPR036388">
    <property type="entry name" value="WH-like_DNA-bd_sf"/>
</dbReference>
<organism evidence="5 6">
    <name type="scientific">Candidatus Curtissbacteria bacterium RIFCSPHIGHO2_02_FULL_42_15</name>
    <dbReference type="NCBI Taxonomy" id="1797716"/>
    <lineage>
        <taxon>Bacteria</taxon>
        <taxon>Candidatus Curtissiibacteriota</taxon>
    </lineage>
</organism>
<feature type="domain" description="HTH arsR-type" evidence="4">
    <location>
        <begin position="1"/>
        <end position="89"/>
    </location>
</feature>
<evidence type="ECO:0000259" key="4">
    <source>
        <dbReference type="PROSITE" id="PS50987"/>
    </source>
</evidence>
<dbReference type="InterPro" id="IPR051011">
    <property type="entry name" value="Metal_resp_trans_reg"/>
</dbReference>
<dbReference type="PRINTS" id="PR00778">
    <property type="entry name" value="HTHARSR"/>
</dbReference>
<keyword evidence="1" id="KW-0805">Transcription regulation</keyword>
<dbReference type="GO" id="GO:0003677">
    <property type="term" value="F:DNA binding"/>
    <property type="evidence" value="ECO:0007669"/>
    <property type="project" value="UniProtKB-KW"/>
</dbReference>
<dbReference type="PROSITE" id="PS50987">
    <property type="entry name" value="HTH_ARSR_2"/>
    <property type="match status" value="1"/>
</dbReference>
<dbReference type="SUPFAM" id="SSF46785">
    <property type="entry name" value="Winged helix' DNA-binding domain"/>
    <property type="match status" value="1"/>
</dbReference>
<dbReference type="Proteomes" id="UP000177124">
    <property type="component" value="Unassembled WGS sequence"/>
</dbReference>
<dbReference type="Gene3D" id="1.10.10.10">
    <property type="entry name" value="Winged helix-like DNA-binding domain superfamily/Winged helix DNA-binding domain"/>
    <property type="match status" value="1"/>
</dbReference>